<dbReference type="OrthoDB" id="9806473at2"/>
<dbReference type="PANTHER" id="PTHR33990:SF2">
    <property type="entry name" value="PHNB-LIKE DOMAIN-CONTAINING PROTEIN"/>
    <property type="match status" value="1"/>
</dbReference>
<dbReference type="AlphaFoldDB" id="A0A553W9H7"/>
<dbReference type="Gene3D" id="3.10.180.10">
    <property type="entry name" value="2,3-Dihydroxybiphenyl 1,2-Dioxygenase, domain 1"/>
    <property type="match status" value="1"/>
</dbReference>
<evidence type="ECO:0000313" key="3">
    <source>
        <dbReference type="Proteomes" id="UP000320160"/>
    </source>
</evidence>
<dbReference type="EMBL" id="VKKU01000002">
    <property type="protein sequence ID" value="TSB01344.1"/>
    <property type="molecule type" value="Genomic_DNA"/>
</dbReference>
<sequence>MNKNTICVWYDTQAEEAAHFYAATFPDSHVGMVHRSPLDNPGNKAGDVLMVEFSVCGIPCIGLNGGPAFSQTEAFSFQIATDDQEETDRYWNAIVGNGGAESACGWCKDKWGVNWQITPRVLTDAMAQGGETAKRAFGAMMTMHKIDVAAIEAAVRG</sequence>
<dbReference type="SUPFAM" id="SSF54593">
    <property type="entry name" value="Glyoxalase/Bleomycin resistance protein/Dihydroxybiphenyl dioxygenase"/>
    <property type="match status" value="1"/>
</dbReference>
<dbReference type="PANTHER" id="PTHR33990">
    <property type="entry name" value="PROTEIN YJDN-RELATED"/>
    <property type="match status" value="1"/>
</dbReference>
<dbReference type="PIRSF" id="PIRSF021700">
    <property type="entry name" value="3_dmu_93_MTrfase"/>
    <property type="match status" value="1"/>
</dbReference>
<dbReference type="CDD" id="cd06588">
    <property type="entry name" value="PhnB_like"/>
    <property type="match status" value="1"/>
</dbReference>
<dbReference type="Proteomes" id="UP000320160">
    <property type="component" value="Unassembled WGS sequence"/>
</dbReference>
<gene>
    <name evidence="2" type="ORF">FOM92_09010</name>
</gene>
<comment type="caution">
    <text evidence="2">The sequence shown here is derived from an EMBL/GenBank/DDBJ whole genome shotgun (WGS) entry which is preliminary data.</text>
</comment>
<evidence type="ECO:0000259" key="1">
    <source>
        <dbReference type="Pfam" id="PF06983"/>
    </source>
</evidence>
<dbReference type="InterPro" id="IPR009725">
    <property type="entry name" value="3_dmu_93_MTrfase"/>
</dbReference>
<dbReference type="RefSeq" id="WP_143776547.1">
    <property type="nucleotide sequence ID" value="NZ_VKKU01000002.1"/>
</dbReference>
<feature type="domain" description="PhnB-like" evidence="1">
    <location>
        <begin position="3"/>
        <end position="118"/>
    </location>
</feature>
<name>A0A553W9H7_9SPHN</name>
<organism evidence="2 3">
    <name type="scientific">Sphingorhabdus contaminans</name>
    <dbReference type="NCBI Taxonomy" id="1343899"/>
    <lineage>
        <taxon>Bacteria</taxon>
        <taxon>Pseudomonadati</taxon>
        <taxon>Pseudomonadota</taxon>
        <taxon>Alphaproteobacteria</taxon>
        <taxon>Sphingomonadales</taxon>
        <taxon>Sphingomonadaceae</taxon>
        <taxon>Sphingorhabdus</taxon>
    </lineage>
</organism>
<keyword evidence="3" id="KW-1185">Reference proteome</keyword>
<evidence type="ECO:0000313" key="2">
    <source>
        <dbReference type="EMBL" id="TSB01344.1"/>
    </source>
</evidence>
<dbReference type="InterPro" id="IPR029068">
    <property type="entry name" value="Glyas_Bleomycin-R_OHBP_Dase"/>
</dbReference>
<accession>A0A553W9H7</accession>
<protein>
    <submittedName>
        <fullName evidence="2">VOC family protein</fullName>
    </submittedName>
</protein>
<dbReference type="InterPro" id="IPR028973">
    <property type="entry name" value="PhnB-like"/>
</dbReference>
<proteinExistence type="predicted"/>
<dbReference type="Pfam" id="PF06983">
    <property type="entry name" value="3-dmu-9_3-mt"/>
    <property type="match status" value="1"/>
</dbReference>
<reference evidence="2 3" key="1">
    <citation type="submission" date="2019-07" db="EMBL/GenBank/DDBJ databases">
        <authorList>
            <person name="Park M."/>
        </authorList>
    </citation>
    <scope>NUCLEOTIDE SEQUENCE [LARGE SCALE GENOMIC DNA]</scope>
    <source>
        <strain evidence="2 3">KCTC32445</strain>
    </source>
</reference>